<keyword evidence="9" id="KW-1185">Reference proteome</keyword>
<dbReference type="Proteomes" id="UP000027135">
    <property type="component" value="Unassembled WGS sequence"/>
</dbReference>
<dbReference type="CDD" id="cd09386">
    <property type="entry name" value="LIM1_LMO4"/>
    <property type="match status" value="1"/>
</dbReference>
<evidence type="ECO:0000256" key="4">
    <source>
        <dbReference type="ARBA" id="ARBA00023038"/>
    </source>
</evidence>
<dbReference type="EMBL" id="KK852846">
    <property type="protein sequence ID" value="KDR15103.1"/>
    <property type="molecule type" value="Genomic_DNA"/>
</dbReference>
<dbReference type="Gene3D" id="2.10.110.10">
    <property type="entry name" value="Cysteine Rich Protein"/>
    <property type="match status" value="2"/>
</dbReference>
<dbReference type="Pfam" id="PF00412">
    <property type="entry name" value="LIM"/>
    <property type="match status" value="2"/>
</dbReference>
<evidence type="ECO:0000256" key="3">
    <source>
        <dbReference type="ARBA" id="ARBA00022833"/>
    </source>
</evidence>
<dbReference type="OMA" id="CTCCGAM"/>
<dbReference type="InParanoid" id="A0A067QXU8"/>
<feature type="region of interest" description="Disordered" evidence="6">
    <location>
        <begin position="267"/>
        <end position="286"/>
    </location>
</feature>
<sequence>MNPHYHPYTELNSPHSPPPDNNNYHGHPPHPHHPGSQPMSNGHVMGPNHHHHHPPGSTGPPPHPGPHHDHHQHPHHQHPPFGSGGPPPGGPMHHPHHHHLNNNNNNNNNNNCPTVKVCAGCGGKIVERFLLHALDRYWHNGCLKCTCCGAMLADIGGSCFTKANMILCKNDYYRMFGISGACSACGQTIPASEFVMRAGIAPGGGPQQQTQQPGGHQVFHLKCFTCSKCGAQLVPGDRYCLLAGSLICEQDWHKLVKGSGVAGGAATNAGTGVRKGKVGRPRRSRD</sequence>
<dbReference type="PANTHER" id="PTHR45787">
    <property type="entry name" value="LD11652P"/>
    <property type="match status" value="1"/>
</dbReference>
<protein>
    <submittedName>
        <fullName evidence="8">LIM domain transcription factor LMO4</fullName>
    </submittedName>
</protein>
<dbReference type="AlphaFoldDB" id="A0A067QXU8"/>
<feature type="compositionally biased region" description="Basic residues" evidence="6">
    <location>
        <begin position="68"/>
        <end position="78"/>
    </location>
</feature>
<dbReference type="PROSITE" id="PS50023">
    <property type="entry name" value="LIM_DOMAIN_2"/>
    <property type="match status" value="2"/>
</dbReference>
<feature type="domain" description="LIM zinc-binding" evidence="7">
    <location>
        <begin position="180"/>
        <end position="258"/>
    </location>
</feature>
<evidence type="ECO:0000313" key="8">
    <source>
        <dbReference type="EMBL" id="KDR15103.1"/>
    </source>
</evidence>
<dbReference type="InterPro" id="IPR050945">
    <property type="entry name" value="LMO_RBTN_TF"/>
</dbReference>
<dbReference type="STRING" id="136037.A0A067QXU8"/>
<reference evidence="8 9" key="1">
    <citation type="journal article" date="2014" name="Nat. Commun.">
        <title>Molecular traces of alternative social organization in a termite genome.</title>
        <authorList>
            <person name="Terrapon N."/>
            <person name="Li C."/>
            <person name="Robertson H.M."/>
            <person name="Ji L."/>
            <person name="Meng X."/>
            <person name="Booth W."/>
            <person name="Chen Z."/>
            <person name="Childers C.P."/>
            <person name="Glastad K.M."/>
            <person name="Gokhale K."/>
            <person name="Gowin J."/>
            <person name="Gronenberg W."/>
            <person name="Hermansen R.A."/>
            <person name="Hu H."/>
            <person name="Hunt B.G."/>
            <person name="Huylmans A.K."/>
            <person name="Khalil S.M."/>
            <person name="Mitchell R.D."/>
            <person name="Munoz-Torres M.C."/>
            <person name="Mustard J.A."/>
            <person name="Pan H."/>
            <person name="Reese J.T."/>
            <person name="Scharf M.E."/>
            <person name="Sun F."/>
            <person name="Vogel H."/>
            <person name="Xiao J."/>
            <person name="Yang W."/>
            <person name="Yang Z."/>
            <person name="Yang Z."/>
            <person name="Zhou J."/>
            <person name="Zhu J."/>
            <person name="Brent C.S."/>
            <person name="Elsik C.G."/>
            <person name="Goodisman M.A."/>
            <person name="Liberles D.A."/>
            <person name="Roe R.M."/>
            <person name="Vargo E.L."/>
            <person name="Vilcinskas A."/>
            <person name="Wang J."/>
            <person name="Bornberg-Bauer E."/>
            <person name="Korb J."/>
            <person name="Zhang G."/>
            <person name="Liebig J."/>
        </authorList>
    </citation>
    <scope>NUCLEOTIDE SEQUENCE [LARGE SCALE GENOMIC DNA]</scope>
    <source>
        <tissue evidence="8">Whole organism</tissue>
    </source>
</reference>
<evidence type="ECO:0000256" key="2">
    <source>
        <dbReference type="ARBA" id="ARBA00022737"/>
    </source>
</evidence>
<feature type="compositionally biased region" description="Basic residues" evidence="6">
    <location>
        <begin position="274"/>
        <end position="286"/>
    </location>
</feature>
<dbReference type="GO" id="GO:0046872">
    <property type="term" value="F:metal ion binding"/>
    <property type="evidence" value="ECO:0007669"/>
    <property type="project" value="UniProtKB-KW"/>
</dbReference>
<name>A0A067QXU8_ZOONE</name>
<gene>
    <name evidence="8" type="ORF">L798_10986</name>
</gene>
<evidence type="ECO:0000256" key="1">
    <source>
        <dbReference type="ARBA" id="ARBA00022723"/>
    </source>
</evidence>
<keyword evidence="1 5" id="KW-0479">Metal-binding</keyword>
<dbReference type="InterPro" id="IPR001781">
    <property type="entry name" value="Znf_LIM"/>
</dbReference>
<dbReference type="SMART" id="SM00132">
    <property type="entry name" value="LIM"/>
    <property type="match status" value="2"/>
</dbReference>
<evidence type="ECO:0000256" key="6">
    <source>
        <dbReference type="SAM" id="MobiDB-lite"/>
    </source>
</evidence>
<proteinExistence type="predicted"/>
<keyword evidence="3 5" id="KW-0862">Zinc</keyword>
<keyword evidence="4 5" id="KW-0440">LIM domain</keyword>
<dbReference type="FunFam" id="2.10.110.10:FF:000015">
    <property type="entry name" value="LIM domain only 3"/>
    <property type="match status" value="1"/>
</dbReference>
<dbReference type="SUPFAM" id="SSF57716">
    <property type="entry name" value="Glucocorticoid receptor-like (DNA-binding domain)"/>
    <property type="match status" value="3"/>
</dbReference>
<evidence type="ECO:0000256" key="5">
    <source>
        <dbReference type="PROSITE-ProRule" id="PRU00125"/>
    </source>
</evidence>
<feature type="region of interest" description="Disordered" evidence="6">
    <location>
        <begin position="1"/>
        <end position="107"/>
    </location>
</feature>
<feature type="domain" description="LIM zinc-binding" evidence="7">
    <location>
        <begin position="116"/>
        <end position="178"/>
    </location>
</feature>
<accession>A0A067QXU8</accession>
<dbReference type="FunCoup" id="A0A067QXU8">
    <property type="interactions" value="808"/>
</dbReference>
<dbReference type="PROSITE" id="PS00478">
    <property type="entry name" value="LIM_DOMAIN_1"/>
    <property type="match status" value="1"/>
</dbReference>
<organism evidence="8 9">
    <name type="scientific">Zootermopsis nevadensis</name>
    <name type="common">Dampwood termite</name>
    <dbReference type="NCBI Taxonomy" id="136037"/>
    <lineage>
        <taxon>Eukaryota</taxon>
        <taxon>Metazoa</taxon>
        <taxon>Ecdysozoa</taxon>
        <taxon>Arthropoda</taxon>
        <taxon>Hexapoda</taxon>
        <taxon>Insecta</taxon>
        <taxon>Pterygota</taxon>
        <taxon>Neoptera</taxon>
        <taxon>Polyneoptera</taxon>
        <taxon>Dictyoptera</taxon>
        <taxon>Blattodea</taxon>
        <taxon>Blattoidea</taxon>
        <taxon>Termitoidae</taxon>
        <taxon>Termopsidae</taxon>
        <taxon>Zootermopsis</taxon>
    </lineage>
</organism>
<dbReference type="PANTHER" id="PTHR45787:SF13">
    <property type="entry name" value="LD11652P"/>
    <property type="match status" value="1"/>
</dbReference>
<evidence type="ECO:0000313" key="9">
    <source>
        <dbReference type="Proteomes" id="UP000027135"/>
    </source>
</evidence>
<dbReference type="eggNOG" id="KOG0490">
    <property type="taxonomic scope" value="Eukaryota"/>
</dbReference>
<keyword evidence="2" id="KW-0677">Repeat</keyword>
<evidence type="ECO:0000259" key="7">
    <source>
        <dbReference type="PROSITE" id="PS50023"/>
    </source>
</evidence>
<dbReference type="OrthoDB" id="6352355at2759"/>